<dbReference type="CDD" id="cd05483">
    <property type="entry name" value="retropepsin_like_bacteria"/>
    <property type="match status" value="1"/>
</dbReference>
<dbReference type="Proteomes" id="UP000198672">
    <property type="component" value="Unassembled WGS sequence"/>
</dbReference>
<accession>A0A1H3FAB6</accession>
<evidence type="ECO:0000313" key="2">
    <source>
        <dbReference type="Proteomes" id="UP000198672"/>
    </source>
</evidence>
<sequence length="176" mass="19149">MNLKRSWQSWRLARALLIVLMGLGIVFALSQSGRRGNPNPRPVAYLGQDGVPEVVLKQNQLDQYVVTGRINGQRIELLVDTGAADVALPYGVAQQLGLKLYPGAVSKTGNGNVRSWTAWLESVDVGGLVAHQVKATVLPNMAGEQALLGMSYLKHIDVWFAAGQMRLRPVNYAVSE</sequence>
<name>A0A1H3FAB6_ALLWA</name>
<organism evidence="1 2">
    <name type="scientific">Allochromatium warmingii</name>
    <name type="common">Chromatium warmingii</name>
    <dbReference type="NCBI Taxonomy" id="61595"/>
    <lineage>
        <taxon>Bacteria</taxon>
        <taxon>Pseudomonadati</taxon>
        <taxon>Pseudomonadota</taxon>
        <taxon>Gammaproteobacteria</taxon>
        <taxon>Chromatiales</taxon>
        <taxon>Chromatiaceae</taxon>
        <taxon>Allochromatium</taxon>
    </lineage>
</organism>
<dbReference type="GO" id="GO:0006508">
    <property type="term" value="P:proteolysis"/>
    <property type="evidence" value="ECO:0007669"/>
    <property type="project" value="UniProtKB-KW"/>
</dbReference>
<dbReference type="InterPro" id="IPR034122">
    <property type="entry name" value="Retropepsin-like_bacterial"/>
</dbReference>
<dbReference type="STRING" id="61595.SAMN05421644_11713"/>
<gene>
    <name evidence="1" type="ORF">SAMN05421644_11713</name>
</gene>
<keyword evidence="2" id="KW-1185">Reference proteome</keyword>
<keyword evidence="1" id="KW-0645">Protease</keyword>
<evidence type="ECO:0000313" key="1">
    <source>
        <dbReference type="EMBL" id="SDX87298.1"/>
    </source>
</evidence>
<dbReference type="PROSITE" id="PS00141">
    <property type="entry name" value="ASP_PROTEASE"/>
    <property type="match status" value="1"/>
</dbReference>
<dbReference type="AlphaFoldDB" id="A0A1H3FAB6"/>
<dbReference type="RefSeq" id="WP_091333375.1">
    <property type="nucleotide sequence ID" value="NZ_FNOW01000017.1"/>
</dbReference>
<keyword evidence="1" id="KW-0378">Hydrolase</keyword>
<dbReference type="Gene3D" id="2.40.70.10">
    <property type="entry name" value="Acid Proteases"/>
    <property type="match status" value="1"/>
</dbReference>
<dbReference type="InterPro" id="IPR021109">
    <property type="entry name" value="Peptidase_aspartic_dom_sf"/>
</dbReference>
<dbReference type="SUPFAM" id="SSF50630">
    <property type="entry name" value="Acid proteases"/>
    <property type="match status" value="1"/>
</dbReference>
<dbReference type="EMBL" id="FNOW01000017">
    <property type="protein sequence ID" value="SDX87298.1"/>
    <property type="molecule type" value="Genomic_DNA"/>
</dbReference>
<dbReference type="Pfam" id="PF13975">
    <property type="entry name" value="gag-asp_proteas"/>
    <property type="match status" value="1"/>
</dbReference>
<dbReference type="GO" id="GO:0004190">
    <property type="term" value="F:aspartic-type endopeptidase activity"/>
    <property type="evidence" value="ECO:0007669"/>
    <property type="project" value="InterPro"/>
</dbReference>
<reference evidence="2" key="1">
    <citation type="submission" date="2016-10" db="EMBL/GenBank/DDBJ databases">
        <authorList>
            <person name="Varghese N."/>
            <person name="Submissions S."/>
        </authorList>
    </citation>
    <scope>NUCLEOTIDE SEQUENCE [LARGE SCALE GENOMIC DNA]</scope>
    <source>
        <strain evidence="2">DSM 173</strain>
    </source>
</reference>
<dbReference type="InterPro" id="IPR011969">
    <property type="entry name" value="Clan_AA_Asp_peptidase_C"/>
</dbReference>
<proteinExistence type="predicted"/>
<protein>
    <submittedName>
        <fullName evidence="1">Aspartyl protease family protein</fullName>
    </submittedName>
</protein>
<dbReference type="InterPro" id="IPR001969">
    <property type="entry name" value="Aspartic_peptidase_AS"/>
</dbReference>
<dbReference type="OrthoDB" id="185963at2"/>
<dbReference type="NCBIfam" id="TIGR02281">
    <property type="entry name" value="clan_AA_DTGA"/>
    <property type="match status" value="1"/>
</dbReference>